<feature type="domain" description="Response regulatory" evidence="2">
    <location>
        <begin position="2"/>
        <end position="119"/>
    </location>
</feature>
<reference evidence="3 4" key="1">
    <citation type="journal article" date="2010" name="Proc. Natl. Acad. Sci. U.S.A.">
        <title>Nitrosopumilus maritimus genome reveals unique mechanisms for nitrification and autotrophy in globally distributed marine crenarchaea.</title>
        <authorList>
            <person name="Walker C.B."/>
            <person name="de la Torre J.R."/>
            <person name="Klotz M.G."/>
            <person name="Urakawa H."/>
            <person name="Pinel N."/>
            <person name="Arp D.J."/>
            <person name="Brochier-Armanet C."/>
            <person name="Chain P.S."/>
            <person name="Chan P.P."/>
            <person name="Gollabgir A."/>
            <person name="Hemp J."/>
            <person name="Hugler M."/>
            <person name="Karr E.A."/>
            <person name="Konneke M."/>
            <person name="Shin M."/>
            <person name="Lawton T.J."/>
            <person name="Lowe T."/>
            <person name="Martens-Habbena W."/>
            <person name="Sayavedra-Soto L.A."/>
            <person name="Lang D."/>
            <person name="Sievert S.M."/>
            <person name="Rosenzweig A.C."/>
            <person name="Manning G."/>
            <person name="Stahl D.A."/>
        </authorList>
    </citation>
    <scope>NUCLEOTIDE SEQUENCE [LARGE SCALE GENOMIC DNA]</scope>
    <source>
        <strain evidence="3 4">SCM1</strain>
    </source>
</reference>
<dbReference type="GeneID" id="5774660"/>
<dbReference type="SUPFAM" id="SSF52172">
    <property type="entry name" value="CheY-like"/>
    <property type="match status" value="1"/>
</dbReference>
<organism evidence="3 4">
    <name type="scientific">Nitrosopumilus maritimus (strain SCM1)</name>
    <dbReference type="NCBI Taxonomy" id="436308"/>
    <lineage>
        <taxon>Archaea</taxon>
        <taxon>Nitrososphaerota</taxon>
        <taxon>Nitrososphaeria</taxon>
        <taxon>Nitrosopumilales</taxon>
        <taxon>Nitrosopumilaceae</taxon>
        <taxon>Nitrosopumilus</taxon>
    </lineage>
</organism>
<dbReference type="EnsemblBacteria" id="ABX12941">
    <property type="protein sequence ID" value="ABX12941"/>
    <property type="gene ID" value="Nmar_1045"/>
</dbReference>
<dbReference type="PANTHER" id="PTHR44591:SF3">
    <property type="entry name" value="RESPONSE REGULATORY DOMAIN-CONTAINING PROTEIN"/>
    <property type="match status" value="1"/>
</dbReference>
<evidence type="ECO:0000256" key="1">
    <source>
        <dbReference type="ARBA" id="ARBA00022553"/>
    </source>
</evidence>
<name>A9A3K9_NITMS</name>
<dbReference type="InterPro" id="IPR001789">
    <property type="entry name" value="Sig_transdc_resp-reg_receiver"/>
</dbReference>
<dbReference type="RefSeq" id="WP_012215428.1">
    <property type="nucleotide sequence ID" value="NC_010085.1"/>
</dbReference>
<dbReference type="Proteomes" id="UP000000792">
    <property type="component" value="Chromosome"/>
</dbReference>
<protein>
    <submittedName>
        <fullName evidence="3">Response regulator receiver protein</fullName>
    </submittedName>
</protein>
<dbReference type="InterPro" id="IPR050595">
    <property type="entry name" value="Bact_response_regulator"/>
</dbReference>
<dbReference type="EMBL" id="CP000866">
    <property type="protein sequence ID" value="ABX12941.1"/>
    <property type="molecule type" value="Genomic_DNA"/>
</dbReference>
<sequence>MKILHIDDNATFTEVLSKLLELHDHTCDVSNDGKEALQMALTNKYDAIILDLDMPEFTGNDFIDELVKVGVISSQNIIVLTGLLPSEQEVQDMISKGVKICVEKPISIEKLNDILVSLTIKPSTS</sequence>
<dbReference type="PROSITE" id="PS50110">
    <property type="entry name" value="RESPONSE_REGULATORY"/>
    <property type="match status" value="1"/>
</dbReference>
<dbReference type="InParanoid" id="A9A3K9"/>
<gene>
    <name evidence="3" type="ordered locus">Nmar_1045</name>
</gene>
<dbReference type="Pfam" id="PF00072">
    <property type="entry name" value="Response_reg"/>
    <property type="match status" value="1"/>
</dbReference>
<proteinExistence type="predicted"/>
<dbReference type="PhylomeDB" id="A9A3K9"/>
<accession>A9A3K9</accession>
<keyword evidence="1" id="KW-0597">Phosphoprotein</keyword>
<evidence type="ECO:0000313" key="4">
    <source>
        <dbReference type="Proteomes" id="UP000000792"/>
    </source>
</evidence>
<evidence type="ECO:0000259" key="2">
    <source>
        <dbReference type="PROSITE" id="PS50110"/>
    </source>
</evidence>
<dbReference type="eggNOG" id="arCOG02385">
    <property type="taxonomic scope" value="Archaea"/>
</dbReference>
<dbReference type="PANTHER" id="PTHR44591">
    <property type="entry name" value="STRESS RESPONSE REGULATOR PROTEIN 1"/>
    <property type="match status" value="1"/>
</dbReference>
<dbReference type="AlphaFoldDB" id="A9A3K9"/>
<dbReference type="InterPro" id="IPR011006">
    <property type="entry name" value="CheY-like_superfamily"/>
</dbReference>
<dbReference type="HOGENOM" id="CLU_000445_69_17_2"/>
<dbReference type="OrthoDB" id="9652at2157"/>
<dbReference type="SMART" id="SM00448">
    <property type="entry name" value="REC"/>
    <property type="match status" value="1"/>
</dbReference>
<dbReference type="Gene3D" id="3.40.50.2300">
    <property type="match status" value="1"/>
</dbReference>
<dbReference type="KEGG" id="nmr:Nmar_1045"/>
<dbReference type="GO" id="GO:0000160">
    <property type="term" value="P:phosphorelay signal transduction system"/>
    <property type="evidence" value="ECO:0000318"/>
    <property type="project" value="GO_Central"/>
</dbReference>
<dbReference type="GO" id="GO:0000156">
    <property type="term" value="F:phosphorelay response regulator activity"/>
    <property type="evidence" value="ECO:0000318"/>
    <property type="project" value="GO_Central"/>
</dbReference>
<evidence type="ECO:0000313" key="3">
    <source>
        <dbReference type="EMBL" id="ABX12941.1"/>
    </source>
</evidence>
<keyword evidence="4" id="KW-1185">Reference proteome</keyword>
<dbReference type="STRING" id="436308.Nmar_1045"/>